<evidence type="ECO:0000256" key="2">
    <source>
        <dbReference type="ARBA" id="ARBA00011838"/>
    </source>
</evidence>
<dbReference type="HAMAP" id="MF_01371_B">
    <property type="entry name" value="Ribosomal_uL30_B"/>
    <property type="match status" value="1"/>
</dbReference>
<gene>
    <name evidence="5" type="primary">rpmD</name>
    <name evidence="7" type="ORF">PSRA_0286</name>
</gene>
<dbReference type="Proteomes" id="UP000216725">
    <property type="component" value="Unassembled WGS sequence"/>
</dbReference>
<dbReference type="PIRSF" id="PIRSF002211">
    <property type="entry name" value="Ribosomal_L30_bac-type"/>
    <property type="match status" value="1"/>
</dbReference>
<comment type="subunit">
    <text evidence="2 5">Part of the 50S ribosomal subunit.</text>
</comment>
<dbReference type="Gene3D" id="3.30.1390.20">
    <property type="entry name" value="Ribosomal protein L30, ferredoxin-like fold domain"/>
    <property type="match status" value="1"/>
</dbReference>
<protein>
    <recommendedName>
        <fullName evidence="5">Large ribosomal subunit protein uL30</fullName>
    </recommendedName>
</protein>
<feature type="domain" description="Large ribosomal subunit protein uL30-like ferredoxin-like fold" evidence="6">
    <location>
        <begin position="6"/>
        <end position="56"/>
    </location>
</feature>
<organism evidence="7 8">
    <name type="scientific">Pseudoscardovia radai</name>
    <dbReference type="NCBI Taxonomy" id="987066"/>
    <lineage>
        <taxon>Bacteria</taxon>
        <taxon>Bacillati</taxon>
        <taxon>Actinomycetota</taxon>
        <taxon>Actinomycetes</taxon>
        <taxon>Bifidobacteriales</taxon>
        <taxon>Bifidobacteriaceae</taxon>
        <taxon>Pseudoscardovia</taxon>
    </lineage>
</organism>
<dbReference type="GO" id="GO:0015934">
    <property type="term" value="C:large ribosomal subunit"/>
    <property type="evidence" value="ECO:0007669"/>
    <property type="project" value="InterPro"/>
</dbReference>
<keyword evidence="8" id="KW-1185">Reference proteome</keyword>
<evidence type="ECO:0000259" key="6">
    <source>
        <dbReference type="Pfam" id="PF00327"/>
    </source>
</evidence>
<evidence type="ECO:0000256" key="1">
    <source>
        <dbReference type="ARBA" id="ARBA00007594"/>
    </source>
</evidence>
<evidence type="ECO:0000256" key="5">
    <source>
        <dbReference type="HAMAP-Rule" id="MF_01371"/>
    </source>
</evidence>
<name>A0A261F0A0_9BIFI</name>
<comment type="similarity">
    <text evidence="1 5">Belongs to the universal ribosomal protein uL30 family.</text>
</comment>
<sequence length="62" mass="6966">MADKQIKVTLVRGLVNRTPNQRVNVKQLGLRKIGQSVIVPDDPAHRGIIQKVRHMVTVEEAN</sequence>
<dbReference type="GO" id="GO:0006412">
    <property type="term" value="P:translation"/>
    <property type="evidence" value="ECO:0007669"/>
    <property type="project" value="UniProtKB-UniRule"/>
</dbReference>
<keyword evidence="3 5" id="KW-0689">Ribosomal protein</keyword>
<proteinExistence type="inferred from homology"/>
<evidence type="ECO:0000313" key="7">
    <source>
        <dbReference type="EMBL" id="OZG52554.1"/>
    </source>
</evidence>
<dbReference type="NCBIfam" id="TIGR01308">
    <property type="entry name" value="rpmD_bact"/>
    <property type="match status" value="1"/>
</dbReference>
<comment type="caution">
    <text evidence="7">The sequence shown here is derived from an EMBL/GenBank/DDBJ whole genome shotgun (WGS) entry which is preliminary data.</text>
</comment>
<dbReference type="InterPro" id="IPR036919">
    <property type="entry name" value="Ribo_uL30_ferredoxin-like_sf"/>
</dbReference>
<dbReference type="Pfam" id="PF00327">
    <property type="entry name" value="Ribosomal_L30"/>
    <property type="match status" value="1"/>
</dbReference>
<keyword evidence="4 5" id="KW-0687">Ribonucleoprotein</keyword>
<dbReference type="AlphaFoldDB" id="A0A261F0A0"/>
<dbReference type="InterPro" id="IPR005996">
    <property type="entry name" value="Ribosomal_uL30_bac-type"/>
</dbReference>
<dbReference type="RefSeq" id="WP_094660093.1">
    <property type="nucleotide sequence ID" value="NZ_JBKZBO010000001.1"/>
</dbReference>
<evidence type="ECO:0000313" key="8">
    <source>
        <dbReference type="Proteomes" id="UP000216725"/>
    </source>
</evidence>
<reference evidence="7 8" key="1">
    <citation type="journal article" date="2017" name="BMC Genomics">
        <title>Comparative genomic and phylogenomic analyses of the Bifidobacteriaceae family.</title>
        <authorList>
            <person name="Lugli G.A."/>
            <person name="Milani C."/>
            <person name="Turroni F."/>
            <person name="Duranti S."/>
            <person name="Mancabelli L."/>
            <person name="Mangifesta M."/>
            <person name="Ferrario C."/>
            <person name="Modesto M."/>
            <person name="Mattarelli P."/>
            <person name="Jiri K."/>
            <person name="van Sinderen D."/>
            <person name="Ventura M."/>
        </authorList>
    </citation>
    <scope>NUCLEOTIDE SEQUENCE [LARGE SCALE GENOMIC DNA]</scope>
    <source>
        <strain evidence="7 8">DSM 24742</strain>
    </source>
</reference>
<evidence type="ECO:0000256" key="4">
    <source>
        <dbReference type="ARBA" id="ARBA00023274"/>
    </source>
</evidence>
<evidence type="ECO:0000256" key="3">
    <source>
        <dbReference type="ARBA" id="ARBA00022980"/>
    </source>
</evidence>
<dbReference type="SUPFAM" id="SSF55129">
    <property type="entry name" value="Ribosomal protein L30p/L7e"/>
    <property type="match status" value="1"/>
</dbReference>
<dbReference type="OrthoDB" id="9812790at2"/>
<dbReference type="InterPro" id="IPR016082">
    <property type="entry name" value="Ribosomal_uL30_ferredoxin-like"/>
</dbReference>
<dbReference type="CDD" id="cd01658">
    <property type="entry name" value="Ribosomal_L30"/>
    <property type="match status" value="1"/>
</dbReference>
<dbReference type="GO" id="GO:0003735">
    <property type="term" value="F:structural constituent of ribosome"/>
    <property type="evidence" value="ECO:0007669"/>
    <property type="project" value="InterPro"/>
</dbReference>
<dbReference type="EMBL" id="MWWR01000003">
    <property type="protein sequence ID" value="OZG52554.1"/>
    <property type="molecule type" value="Genomic_DNA"/>
</dbReference>
<accession>A0A261F0A0</accession>